<keyword evidence="6" id="KW-1185">Reference proteome</keyword>
<feature type="compositionally biased region" description="Polar residues" evidence="3">
    <location>
        <begin position="1"/>
        <end position="14"/>
    </location>
</feature>
<dbReference type="Gene3D" id="3.40.630.30">
    <property type="match status" value="1"/>
</dbReference>
<dbReference type="InterPro" id="IPR050832">
    <property type="entry name" value="Bact_Acetyltransf"/>
</dbReference>
<comment type="caution">
    <text evidence="5">The sequence shown here is derived from an EMBL/GenBank/DDBJ whole genome shotgun (WGS) entry which is preliminary data.</text>
</comment>
<evidence type="ECO:0000256" key="2">
    <source>
        <dbReference type="ARBA" id="ARBA00023315"/>
    </source>
</evidence>
<feature type="domain" description="N-acetyltransferase" evidence="4">
    <location>
        <begin position="35"/>
        <end position="211"/>
    </location>
</feature>
<dbReference type="Pfam" id="PF00583">
    <property type="entry name" value="Acetyltransf_1"/>
    <property type="match status" value="1"/>
</dbReference>
<dbReference type="PROSITE" id="PS51186">
    <property type="entry name" value="GNAT"/>
    <property type="match status" value="1"/>
</dbReference>
<dbReference type="CDD" id="cd04301">
    <property type="entry name" value="NAT_SF"/>
    <property type="match status" value="1"/>
</dbReference>
<dbReference type="Proteomes" id="UP000294003">
    <property type="component" value="Unassembled WGS sequence"/>
</dbReference>
<feature type="region of interest" description="Disordered" evidence="3">
    <location>
        <begin position="1"/>
        <end position="37"/>
    </location>
</feature>
<proteinExistence type="predicted"/>
<accession>A0ABY0HFB7</accession>
<dbReference type="InterPro" id="IPR000182">
    <property type="entry name" value="GNAT_dom"/>
</dbReference>
<keyword evidence="2" id="KW-0012">Acyltransferase</keyword>
<protein>
    <recommendedName>
        <fullName evidence="4">N-acetyltransferase domain-containing protein</fullName>
    </recommendedName>
</protein>
<sequence length="211" mass="22799">MAVAANSTNITLESVTGGGMPERQATPSAGPTTNTQIADASPADAAAIVALGTKMFTESFGYSIPPDDLAAFLDSTYSGAALNAELRNPRIFTWTAKDAEGVSLLGFVQLVRGKTDECLGESTDLDPNDIAHLHRLYVDSRAHGGGIGSRLIAVAEERARAEGFAKMWLTVWEENERAQRLYERLGFKKVGKTDFVMGQCVQQDWVMIKDL</sequence>
<evidence type="ECO:0000256" key="3">
    <source>
        <dbReference type="SAM" id="MobiDB-lite"/>
    </source>
</evidence>
<evidence type="ECO:0000313" key="5">
    <source>
        <dbReference type="EMBL" id="RYO92137.1"/>
    </source>
</evidence>
<organism evidence="5 6">
    <name type="scientific">Monosporascus cannonballus</name>
    <dbReference type="NCBI Taxonomy" id="155416"/>
    <lineage>
        <taxon>Eukaryota</taxon>
        <taxon>Fungi</taxon>
        <taxon>Dikarya</taxon>
        <taxon>Ascomycota</taxon>
        <taxon>Pezizomycotina</taxon>
        <taxon>Sordariomycetes</taxon>
        <taxon>Xylariomycetidae</taxon>
        <taxon>Xylariales</taxon>
        <taxon>Xylariales incertae sedis</taxon>
        <taxon>Monosporascus</taxon>
    </lineage>
</organism>
<feature type="compositionally biased region" description="Polar residues" evidence="3">
    <location>
        <begin position="25"/>
        <end position="36"/>
    </location>
</feature>
<gene>
    <name evidence="5" type="ORF">DL762_001795</name>
</gene>
<dbReference type="InterPro" id="IPR016181">
    <property type="entry name" value="Acyl_CoA_acyltransferase"/>
</dbReference>
<dbReference type="PANTHER" id="PTHR43877">
    <property type="entry name" value="AMINOALKYLPHOSPHONATE N-ACETYLTRANSFERASE-RELATED-RELATED"/>
    <property type="match status" value="1"/>
</dbReference>
<dbReference type="EMBL" id="QJNS01000031">
    <property type="protein sequence ID" value="RYO92137.1"/>
    <property type="molecule type" value="Genomic_DNA"/>
</dbReference>
<evidence type="ECO:0000259" key="4">
    <source>
        <dbReference type="PROSITE" id="PS51186"/>
    </source>
</evidence>
<name>A0ABY0HFB7_9PEZI</name>
<reference evidence="5 6" key="1">
    <citation type="submission" date="2018-06" db="EMBL/GenBank/DDBJ databases">
        <title>Complete Genomes of Monosporascus.</title>
        <authorList>
            <person name="Robinson A.J."/>
            <person name="Natvig D.O."/>
        </authorList>
    </citation>
    <scope>NUCLEOTIDE SEQUENCE [LARGE SCALE GENOMIC DNA]</scope>
    <source>
        <strain evidence="5 6">CBS 609.92</strain>
    </source>
</reference>
<evidence type="ECO:0000256" key="1">
    <source>
        <dbReference type="ARBA" id="ARBA00022679"/>
    </source>
</evidence>
<keyword evidence="1" id="KW-0808">Transferase</keyword>
<evidence type="ECO:0000313" key="6">
    <source>
        <dbReference type="Proteomes" id="UP000294003"/>
    </source>
</evidence>
<dbReference type="SUPFAM" id="SSF55729">
    <property type="entry name" value="Acyl-CoA N-acyltransferases (Nat)"/>
    <property type="match status" value="1"/>
</dbReference>